<evidence type="ECO:0000256" key="3">
    <source>
        <dbReference type="ARBA" id="ARBA00022630"/>
    </source>
</evidence>
<dbReference type="EMBL" id="PZZW01000004">
    <property type="protein sequence ID" value="PTM78224.1"/>
    <property type="molecule type" value="Genomic_DNA"/>
</dbReference>
<dbReference type="Proteomes" id="UP000240800">
    <property type="component" value="Unassembled WGS sequence"/>
</dbReference>
<protein>
    <recommendedName>
        <fullName evidence="11">Acyl-CoA dehydrogenase</fullName>
    </recommendedName>
</protein>
<proteinExistence type="inferred from homology"/>
<sequence>MSVPTDEQRLVQEMARTFAREVLAPGAAARAKAKAIEPAVLAQMGELGFFGMTVPEEMGGVGADYVSYALALIEIAAGDGAVSTVMSVHNAPFNAILQRFASPAQRETVLRPAAQGAFIGAFALTEAHAGSDASALRSRARRAGGDYVIDGEKVFITSGRLAGWAILFARMEGSTGKEGITCFLTPTDAPGYEVVKLEEKLGQEASDTCALRFDSLRVPEALRIGAEGEGYRIALSSLETGRIGIAAQSVGMAQAALEAAVAYARERTSFGRPLIEHQAVGFRLAEAKTRLEAARQMVLHAARMKDAGQPCLTEAAMAKLFASEAAERIVSDAIQTFGGYGYSRDFPVERIYRDVRVCQIYEGTSDIQKMLILRGMA</sequence>
<dbReference type="InterPro" id="IPR013786">
    <property type="entry name" value="AcylCoA_DH/ox_N"/>
</dbReference>
<dbReference type="PANTHER" id="PTHR43884:SF12">
    <property type="entry name" value="ISOVALERYL-COA DEHYDROGENASE, MITOCHONDRIAL-RELATED"/>
    <property type="match status" value="1"/>
</dbReference>
<keyword evidence="10" id="KW-1185">Reference proteome</keyword>
<keyword evidence="3 5" id="KW-0285">Flavoprotein</keyword>
<organism evidence="9 10">
    <name type="scientific">Cereibacter johrii</name>
    <dbReference type="NCBI Taxonomy" id="445629"/>
    <lineage>
        <taxon>Bacteria</taxon>
        <taxon>Pseudomonadati</taxon>
        <taxon>Pseudomonadota</taxon>
        <taxon>Alphaproteobacteria</taxon>
        <taxon>Rhodobacterales</taxon>
        <taxon>Paracoccaceae</taxon>
        <taxon>Cereibacter</taxon>
    </lineage>
</organism>
<evidence type="ECO:0000259" key="8">
    <source>
        <dbReference type="Pfam" id="PF02771"/>
    </source>
</evidence>
<dbReference type="Pfam" id="PF02771">
    <property type="entry name" value="Acyl-CoA_dh_N"/>
    <property type="match status" value="1"/>
</dbReference>
<feature type="domain" description="Acyl-CoA dehydrogenase/oxidase N-terminal" evidence="8">
    <location>
        <begin position="5"/>
        <end position="116"/>
    </location>
</feature>
<feature type="domain" description="Acyl-CoA oxidase/dehydrogenase middle" evidence="7">
    <location>
        <begin position="121"/>
        <end position="215"/>
    </location>
</feature>
<dbReference type="PROSITE" id="PS00073">
    <property type="entry name" value="ACYL_COA_DH_2"/>
    <property type="match status" value="1"/>
</dbReference>
<dbReference type="Gene3D" id="1.20.140.10">
    <property type="entry name" value="Butyryl-CoA Dehydrogenase, subunit A, domain 3"/>
    <property type="match status" value="1"/>
</dbReference>
<accession>A0ABX5J5N8</accession>
<dbReference type="PANTHER" id="PTHR43884">
    <property type="entry name" value="ACYL-COA DEHYDROGENASE"/>
    <property type="match status" value="1"/>
</dbReference>
<reference evidence="9 10" key="1">
    <citation type="submission" date="2018-04" db="EMBL/GenBank/DDBJ databases">
        <title>Genomic Encyclopedia of Type Strains, Phase III (KMG-III): the genomes of soil and plant-associated and newly described type strains.</title>
        <authorList>
            <person name="Whitman W."/>
        </authorList>
    </citation>
    <scope>NUCLEOTIDE SEQUENCE [LARGE SCALE GENOMIC DNA]</scope>
    <source>
        <strain evidence="9 10">JA192</strain>
    </source>
</reference>
<dbReference type="Pfam" id="PF02770">
    <property type="entry name" value="Acyl-CoA_dh_M"/>
    <property type="match status" value="1"/>
</dbReference>
<dbReference type="InterPro" id="IPR009100">
    <property type="entry name" value="AcylCoA_DH/oxidase_NM_dom_sf"/>
</dbReference>
<evidence type="ECO:0000313" key="10">
    <source>
        <dbReference type="Proteomes" id="UP000240800"/>
    </source>
</evidence>
<dbReference type="SUPFAM" id="SSF56645">
    <property type="entry name" value="Acyl-CoA dehydrogenase NM domain-like"/>
    <property type="match status" value="1"/>
</dbReference>
<evidence type="ECO:0000259" key="6">
    <source>
        <dbReference type="Pfam" id="PF00441"/>
    </source>
</evidence>
<dbReference type="Gene3D" id="1.10.540.10">
    <property type="entry name" value="Acyl-CoA dehydrogenase/oxidase, N-terminal domain"/>
    <property type="match status" value="1"/>
</dbReference>
<comment type="similarity">
    <text evidence="2 5">Belongs to the acyl-CoA dehydrogenase family.</text>
</comment>
<dbReference type="PIRSF" id="PIRSF016578">
    <property type="entry name" value="HsaA"/>
    <property type="match status" value="1"/>
</dbReference>
<dbReference type="InterPro" id="IPR046373">
    <property type="entry name" value="Acyl-CoA_Oxase/DH_mid-dom_sf"/>
</dbReference>
<dbReference type="RefSeq" id="WP_069330557.1">
    <property type="nucleotide sequence ID" value="NZ_MABH01000044.1"/>
</dbReference>
<feature type="domain" description="Acyl-CoA dehydrogenase/oxidase C-terminal" evidence="6">
    <location>
        <begin position="228"/>
        <end position="376"/>
    </location>
</feature>
<keyword evidence="4 5" id="KW-0274">FAD</keyword>
<comment type="caution">
    <text evidence="9">The sequence shown here is derived from an EMBL/GenBank/DDBJ whole genome shotgun (WGS) entry which is preliminary data.</text>
</comment>
<dbReference type="InterPro" id="IPR037069">
    <property type="entry name" value="AcylCoA_DH/ox_N_sf"/>
</dbReference>
<dbReference type="InterPro" id="IPR036250">
    <property type="entry name" value="AcylCo_DH-like_C"/>
</dbReference>
<evidence type="ECO:0000256" key="1">
    <source>
        <dbReference type="ARBA" id="ARBA00001974"/>
    </source>
</evidence>
<evidence type="ECO:0000256" key="4">
    <source>
        <dbReference type="ARBA" id="ARBA00022827"/>
    </source>
</evidence>
<gene>
    <name evidence="9" type="ORF">C8J29_104180</name>
</gene>
<evidence type="ECO:0000259" key="7">
    <source>
        <dbReference type="Pfam" id="PF02770"/>
    </source>
</evidence>
<dbReference type="PROSITE" id="PS00072">
    <property type="entry name" value="ACYL_COA_DH_1"/>
    <property type="match status" value="1"/>
</dbReference>
<evidence type="ECO:0000256" key="5">
    <source>
        <dbReference type="RuleBase" id="RU362125"/>
    </source>
</evidence>
<dbReference type="SUPFAM" id="SSF47203">
    <property type="entry name" value="Acyl-CoA dehydrogenase C-terminal domain-like"/>
    <property type="match status" value="1"/>
</dbReference>
<comment type="cofactor">
    <cofactor evidence="1 5">
        <name>FAD</name>
        <dbReference type="ChEBI" id="CHEBI:57692"/>
    </cofactor>
</comment>
<dbReference type="InterPro" id="IPR006089">
    <property type="entry name" value="Acyl-CoA_DH_CS"/>
</dbReference>
<dbReference type="Gene3D" id="2.40.110.10">
    <property type="entry name" value="Butyryl-CoA Dehydrogenase, subunit A, domain 2"/>
    <property type="match status" value="1"/>
</dbReference>
<evidence type="ECO:0008006" key="11">
    <source>
        <dbReference type="Google" id="ProtNLM"/>
    </source>
</evidence>
<dbReference type="InterPro" id="IPR006091">
    <property type="entry name" value="Acyl-CoA_Oxase/DH_mid-dom"/>
</dbReference>
<keyword evidence="5" id="KW-0560">Oxidoreductase</keyword>
<evidence type="ECO:0000313" key="9">
    <source>
        <dbReference type="EMBL" id="PTM78224.1"/>
    </source>
</evidence>
<dbReference type="Pfam" id="PF00441">
    <property type="entry name" value="Acyl-CoA_dh_1"/>
    <property type="match status" value="1"/>
</dbReference>
<dbReference type="InterPro" id="IPR009075">
    <property type="entry name" value="AcylCo_DH/oxidase_C"/>
</dbReference>
<name>A0ABX5J5N8_9RHOB</name>
<evidence type="ECO:0000256" key="2">
    <source>
        <dbReference type="ARBA" id="ARBA00009347"/>
    </source>
</evidence>